<reference evidence="2" key="1">
    <citation type="submission" date="2023-07" db="EMBL/GenBank/DDBJ databases">
        <title>draft genome sequence of fig (Ficus carica).</title>
        <authorList>
            <person name="Takahashi T."/>
            <person name="Nishimura K."/>
        </authorList>
    </citation>
    <scope>NUCLEOTIDE SEQUENCE</scope>
</reference>
<sequence length="60" mass="6507">MPSSNPSQVRKGGRPVVSEHPDKAGVLDAFPEDLHYGVVRAALDLHDGSVDALKILLQRF</sequence>
<dbReference type="EMBL" id="BTGU01000117">
    <property type="protein sequence ID" value="GMN61764.1"/>
    <property type="molecule type" value="Genomic_DNA"/>
</dbReference>
<accession>A0AA88DUA7</accession>
<dbReference type="AlphaFoldDB" id="A0AA88DUA7"/>
<keyword evidence="3" id="KW-1185">Reference proteome</keyword>
<evidence type="ECO:0000313" key="3">
    <source>
        <dbReference type="Proteomes" id="UP001187192"/>
    </source>
</evidence>
<name>A0AA88DUA7_FICCA</name>
<organism evidence="2 3">
    <name type="scientific">Ficus carica</name>
    <name type="common">Common fig</name>
    <dbReference type="NCBI Taxonomy" id="3494"/>
    <lineage>
        <taxon>Eukaryota</taxon>
        <taxon>Viridiplantae</taxon>
        <taxon>Streptophyta</taxon>
        <taxon>Embryophyta</taxon>
        <taxon>Tracheophyta</taxon>
        <taxon>Spermatophyta</taxon>
        <taxon>Magnoliopsida</taxon>
        <taxon>eudicotyledons</taxon>
        <taxon>Gunneridae</taxon>
        <taxon>Pentapetalae</taxon>
        <taxon>rosids</taxon>
        <taxon>fabids</taxon>
        <taxon>Rosales</taxon>
        <taxon>Moraceae</taxon>
        <taxon>Ficeae</taxon>
        <taxon>Ficus</taxon>
    </lineage>
</organism>
<evidence type="ECO:0000313" key="2">
    <source>
        <dbReference type="EMBL" id="GMN61764.1"/>
    </source>
</evidence>
<comment type="caution">
    <text evidence="2">The sequence shown here is derived from an EMBL/GenBank/DDBJ whole genome shotgun (WGS) entry which is preliminary data.</text>
</comment>
<protein>
    <submittedName>
        <fullName evidence="2">Uncharacterized protein</fullName>
    </submittedName>
</protein>
<feature type="region of interest" description="Disordered" evidence="1">
    <location>
        <begin position="1"/>
        <end position="22"/>
    </location>
</feature>
<dbReference type="Proteomes" id="UP001187192">
    <property type="component" value="Unassembled WGS sequence"/>
</dbReference>
<evidence type="ECO:0000256" key="1">
    <source>
        <dbReference type="SAM" id="MobiDB-lite"/>
    </source>
</evidence>
<proteinExistence type="predicted"/>
<gene>
    <name evidence="2" type="ORF">TIFTF001_030856</name>
</gene>